<evidence type="ECO:0000313" key="1">
    <source>
        <dbReference type="EMBL" id="EJX00358.1"/>
    </source>
</evidence>
<reference evidence="1" key="1">
    <citation type="journal article" date="2012" name="PLoS ONE">
        <title>Gene sets for utilization of primary and secondary nutrition supplies in the distal gut of endangered iberian lynx.</title>
        <authorList>
            <person name="Alcaide M."/>
            <person name="Messina E."/>
            <person name="Richter M."/>
            <person name="Bargiela R."/>
            <person name="Peplies J."/>
            <person name="Huws S.A."/>
            <person name="Newbold C.J."/>
            <person name="Golyshin P.N."/>
            <person name="Simon M.A."/>
            <person name="Lopez G."/>
            <person name="Yakimov M.M."/>
            <person name="Ferrer M."/>
        </authorList>
    </citation>
    <scope>NUCLEOTIDE SEQUENCE</scope>
</reference>
<gene>
    <name evidence="1" type="ORF">EVA_11536</name>
</gene>
<sequence>MIDSHSQLYFKFLLMYKLFQKEYLRIFELLFFFIFF</sequence>
<proteinExistence type="predicted"/>
<dbReference type="AlphaFoldDB" id="J9GEY9"/>
<dbReference type="EMBL" id="AMCI01003417">
    <property type="protein sequence ID" value="EJX00358.1"/>
    <property type="molecule type" value="Genomic_DNA"/>
</dbReference>
<protein>
    <submittedName>
        <fullName evidence="1">Uncharacterized protein</fullName>
    </submittedName>
</protein>
<comment type="caution">
    <text evidence="1">The sequence shown here is derived from an EMBL/GenBank/DDBJ whole genome shotgun (WGS) entry which is preliminary data.</text>
</comment>
<name>J9GEY9_9ZZZZ</name>
<accession>J9GEY9</accession>
<organism evidence="1">
    <name type="scientific">gut metagenome</name>
    <dbReference type="NCBI Taxonomy" id="749906"/>
    <lineage>
        <taxon>unclassified sequences</taxon>
        <taxon>metagenomes</taxon>
        <taxon>organismal metagenomes</taxon>
    </lineage>
</organism>